<comment type="caution">
    <text evidence="1">The sequence shown here is derived from an EMBL/GenBank/DDBJ whole genome shotgun (WGS) entry which is preliminary data.</text>
</comment>
<proteinExistence type="predicted"/>
<keyword evidence="2" id="KW-1185">Reference proteome</keyword>
<gene>
    <name evidence="1" type="ORF">J2Z66_001865</name>
</gene>
<sequence>MISNLEKAFEDFESKAELRGEIRGELRGELRGKLEGKSEVAKTMLEKGMEVSLIVEMTGISKGEVEKIRGLG</sequence>
<evidence type="ECO:0000313" key="1">
    <source>
        <dbReference type="EMBL" id="MBP1990267.1"/>
    </source>
</evidence>
<dbReference type="RefSeq" id="WP_209971182.1">
    <property type="nucleotide sequence ID" value="NZ_JAGGLB010000004.1"/>
</dbReference>
<reference evidence="1 2" key="1">
    <citation type="submission" date="2021-03" db="EMBL/GenBank/DDBJ databases">
        <title>Genomic Encyclopedia of Type Strains, Phase IV (KMG-IV): sequencing the most valuable type-strain genomes for metagenomic binning, comparative biology and taxonomic classification.</title>
        <authorList>
            <person name="Goeker M."/>
        </authorList>
    </citation>
    <scope>NUCLEOTIDE SEQUENCE [LARGE SCALE GENOMIC DNA]</scope>
    <source>
        <strain evidence="1 2">DSM 26048</strain>
    </source>
</reference>
<dbReference type="Proteomes" id="UP001519287">
    <property type="component" value="Unassembled WGS sequence"/>
</dbReference>
<dbReference type="EMBL" id="JAGGLB010000004">
    <property type="protein sequence ID" value="MBP1990267.1"/>
    <property type="molecule type" value="Genomic_DNA"/>
</dbReference>
<protein>
    <submittedName>
        <fullName evidence="1">Transposase/invertase (TIGR01784 family)</fullName>
    </submittedName>
</protein>
<name>A0ABS4IRR7_9BACL</name>
<evidence type="ECO:0000313" key="2">
    <source>
        <dbReference type="Proteomes" id="UP001519287"/>
    </source>
</evidence>
<accession>A0ABS4IRR7</accession>
<organism evidence="1 2">
    <name type="scientific">Paenibacillus eucommiae</name>
    <dbReference type="NCBI Taxonomy" id="1355755"/>
    <lineage>
        <taxon>Bacteria</taxon>
        <taxon>Bacillati</taxon>
        <taxon>Bacillota</taxon>
        <taxon>Bacilli</taxon>
        <taxon>Bacillales</taxon>
        <taxon>Paenibacillaceae</taxon>
        <taxon>Paenibacillus</taxon>
    </lineage>
</organism>